<reference evidence="12" key="1">
    <citation type="submission" date="2020-03" db="EMBL/GenBank/DDBJ databases">
        <title>Melopsittacus undulatus (budgerigar) genome, bMelUnd1, maternal haplotype with Z.</title>
        <authorList>
            <person name="Gedman G."/>
            <person name="Mountcastle J."/>
            <person name="Haase B."/>
            <person name="Formenti G."/>
            <person name="Wright T."/>
            <person name="Apodaca J."/>
            <person name="Pelan S."/>
            <person name="Chow W."/>
            <person name="Rhie A."/>
            <person name="Howe K."/>
            <person name="Fedrigo O."/>
            <person name="Jarvis E.D."/>
        </authorList>
    </citation>
    <scope>NUCLEOTIDE SEQUENCE [LARGE SCALE GENOMIC DNA]</scope>
</reference>
<evidence type="ECO:0000313" key="12">
    <source>
        <dbReference type="Ensembl" id="ENSMUNP00000008966.2"/>
    </source>
</evidence>
<evidence type="ECO:0000256" key="3">
    <source>
        <dbReference type="ARBA" id="ARBA00009914"/>
    </source>
</evidence>
<evidence type="ECO:0000256" key="4">
    <source>
        <dbReference type="ARBA" id="ARBA00022454"/>
    </source>
</evidence>
<dbReference type="InterPro" id="IPR018851">
    <property type="entry name" value="Borealin_N"/>
</dbReference>
<evidence type="ECO:0000256" key="2">
    <source>
        <dbReference type="ARBA" id="ARBA00004584"/>
    </source>
</evidence>
<evidence type="ECO:0000256" key="11">
    <source>
        <dbReference type="ARBA" id="ARBA00041323"/>
    </source>
</evidence>
<name>A0A8C6JBB6_MELUD</name>
<evidence type="ECO:0000256" key="7">
    <source>
        <dbReference type="ARBA" id="ARBA00023242"/>
    </source>
</evidence>
<sequence>MAPTRKNPGAAARRRKLEAFLQDFDSEVESRIARLEENGERLVKEVDDMYDMHILRLPEAFREMNWLEFFGTAPGRAAGLSLLLNPTAITEPPGSVLLPSPLPRGKFTQHLEAIQEVESLLPQAKKAEHEGQCLPDVNDLLRQSNGWGFFSFNRSSKNSFITPATGRMVGLCAPGGSSMPTPRFDPSIFKTPGLRAPVSHERVYTVSANGSPLAAINDIFITVPVGGGESVGLAASDVTKNNLLHLNAEVQGFMQKLSVRSSRTSLQCYKTPQMKCSGY</sequence>
<dbReference type="Gene3D" id="6.10.250.1900">
    <property type="match status" value="1"/>
</dbReference>
<dbReference type="GO" id="GO:0000775">
    <property type="term" value="C:chromosome, centromeric region"/>
    <property type="evidence" value="ECO:0007669"/>
    <property type="project" value="UniProtKB-SubCell"/>
</dbReference>
<dbReference type="GO" id="GO:0032133">
    <property type="term" value="C:chromosome passenger complex"/>
    <property type="evidence" value="ECO:0007669"/>
    <property type="project" value="TreeGrafter"/>
</dbReference>
<proteinExistence type="inferred from homology"/>
<evidence type="ECO:0000256" key="6">
    <source>
        <dbReference type="ARBA" id="ARBA00022776"/>
    </source>
</evidence>
<organism evidence="12 13">
    <name type="scientific">Melopsittacus undulatus</name>
    <name type="common">Budgerigar</name>
    <name type="synonym">Psittacus undulatus</name>
    <dbReference type="NCBI Taxonomy" id="13146"/>
    <lineage>
        <taxon>Eukaryota</taxon>
        <taxon>Metazoa</taxon>
        <taxon>Chordata</taxon>
        <taxon>Craniata</taxon>
        <taxon>Vertebrata</taxon>
        <taxon>Euteleostomi</taxon>
        <taxon>Archelosauria</taxon>
        <taxon>Archosauria</taxon>
        <taxon>Dinosauria</taxon>
        <taxon>Saurischia</taxon>
        <taxon>Theropoda</taxon>
        <taxon>Coelurosauria</taxon>
        <taxon>Aves</taxon>
        <taxon>Neognathae</taxon>
        <taxon>Neoaves</taxon>
        <taxon>Telluraves</taxon>
        <taxon>Australaves</taxon>
        <taxon>Psittaciformes</taxon>
        <taxon>Psittaculidae</taxon>
        <taxon>Melopsittacus</taxon>
    </lineage>
</organism>
<comment type="similarity">
    <text evidence="3">Belongs to the borealin family.</text>
</comment>
<dbReference type="GO" id="GO:0051301">
    <property type="term" value="P:cell division"/>
    <property type="evidence" value="ECO:0007669"/>
    <property type="project" value="UniProtKB-KW"/>
</dbReference>
<keyword evidence="8" id="KW-0131">Cell cycle</keyword>
<reference evidence="12" key="3">
    <citation type="submission" date="2025-09" db="UniProtKB">
        <authorList>
            <consortium name="Ensembl"/>
        </authorList>
    </citation>
    <scope>IDENTIFICATION</scope>
</reference>
<keyword evidence="13" id="KW-1185">Reference proteome</keyword>
<dbReference type="AlphaFoldDB" id="A0A8C6JBB6"/>
<dbReference type="InterPro" id="IPR046466">
    <property type="entry name" value="Borealin_C"/>
</dbReference>
<keyword evidence="5" id="KW-0132">Cell division</keyword>
<evidence type="ECO:0000256" key="8">
    <source>
        <dbReference type="ARBA" id="ARBA00023306"/>
    </source>
</evidence>
<evidence type="ECO:0000256" key="1">
    <source>
        <dbReference type="ARBA" id="ARBA00004123"/>
    </source>
</evidence>
<dbReference type="Pfam" id="PF10512">
    <property type="entry name" value="Borealin"/>
    <property type="match status" value="1"/>
</dbReference>
<dbReference type="PANTHER" id="PTHR16040">
    <property type="entry name" value="AUSTRALIN, ISOFORM A-RELATED"/>
    <property type="match status" value="1"/>
</dbReference>
<keyword evidence="4" id="KW-0158">Chromosome</keyword>
<evidence type="ECO:0000256" key="9">
    <source>
        <dbReference type="ARBA" id="ARBA00023328"/>
    </source>
</evidence>
<dbReference type="Proteomes" id="UP000694405">
    <property type="component" value="Chromosome 14"/>
</dbReference>
<protein>
    <recommendedName>
        <fullName evidence="10">Borealin</fullName>
    </recommendedName>
    <alternativeName>
        <fullName evidence="11">Cell division cycle-associated protein 8</fullName>
    </alternativeName>
</protein>
<evidence type="ECO:0000313" key="13">
    <source>
        <dbReference type="Proteomes" id="UP000694405"/>
    </source>
</evidence>
<dbReference type="GO" id="GO:0051233">
    <property type="term" value="C:spindle midzone"/>
    <property type="evidence" value="ECO:0007669"/>
    <property type="project" value="TreeGrafter"/>
</dbReference>
<dbReference type="PANTHER" id="PTHR16040:SF6">
    <property type="entry name" value="BOREALIN"/>
    <property type="match status" value="1"/>
</dbReference>
<comment type="subcellular location">
    <subcellularLocation>
        <location evidence="2">Chromosome</location>
        <location evidence="2">Centromere</location>
    </subcellularLocation>
    <subcellularLocation>
        <location evidence="1">Nucleus</location>
    </subcellularLocation>
</comment>
<keyword evidence="6" id="KW-0498">Mitosis</keyword>
<dbReference type="Pfam" id="PF10444">
    <property type="entry name" value="Nbl1_Borealin_N"/>
    <property type="match status" value="1"/>
</dbReference>
<evidence type="ECO:0000256" key="10">
    <source>
        <dbReference type="ARBA" id="ARBA00040949"/>
    </source>
</evidence>
<accession>A0A8C6JBB6</accession>
<dbReference type="Gene3D" id="6.10.140.560">
    <property type="match status" value="1"/>
</dbReference>
<dbReference type="Ensembl" id="ENSMUNT00000010350.2">
    <property type="protein sequence ID" value="ENSMUNP00000008966.2"/>
    <property type="gene ID" value="ENSMUNG00000007074.2"/>
</dbReference>
<dbReference type="GO" id="GO:0000070">
    <property type="term" value="P:mitotic sister chromatid segregation"/>
    <property type="evidence" value="ECO:0007669"/>
    <property type="project" value="TreeGrafter"/>
</dbReference>
<reference evidence="12" key="2">
    <citation type="submission" date="2025-08" db="UniProtKB">
        <authorList>
            <consortium name="Ensembl"/>
        </authorList>
    </citation>
    <scope>IDENTIFICATION</scope>
</reference>
<accession>A0A8V5H953</accession>
<evidence type="ECO:0000256" key="5">
    <source>
        <dbReference type="ARBA" id="ARBA00022618"/>
    </source>
</evidence>
<keyword evidence="7" id="KW-0539">Nucleus</keyword>
<keyword evidence="9" id="KW-0137">Centromere</keyword>
<dbReference type="GO" id="GO:0005634">
    <property type="term" value="C:nucleus"/>
    <property type="evidence" value="ECO:0007669"/>
    <property type="project" value="UniProtKB-SubCell"/>
</dbReference>
<dbReference type="InterPro" id="IPR018867">
    <property type="entry name" value="Cell_div_borealin"/>
</dbReference>